<evidence type="ECO:0000313" key="6">
    <source>
        <dbReference type="Proteomes" id="UP000435112"/>
    </source>
</evidence>
<sequence length="58" mass="6261">MLMEKLLPAVRERWSSSGDGMHVRVQQDNAPAHISPGNAQFTAGAAQQGLNIELCCQP</sequence>
<dbReference type="Gene3D" id="3.30.420.10">
    <property type="entry name" value="Ribonuclease H-like superfamily/Ribonuclease H"/>
    <property type="match status" value="1"/>
</dbReference>
<name>A0A6A3H7V6_9STRA</name>
<gene>
    <name evidence="1" type="ORF">PR001_g28634</name>
    <name evidence="2" type="ORF">PR002_g17725</name>
    <name evidence="3" type="ORF">PR003_g18358</name>
</gene>
<accession>A0A6A3H7V6</accession>
<protein>
    <recommendedName>
        <fullName evidence="7">Tc1-like transposase DDE domain-containing protein</fullName>
    </recommendedName>
</protein>
<dbReference type="EMBL" id="QXFU01001454">
    <property type="protein sequence ID" value="KAE9002093.1"/>
    <property type="molecule type" value="Genomic_DNA"/>
</dbReference>
<dbReference type="EMBL" id="QXFT01001465">
    <property type="protein sequence ID" value="KAE9317928.1"/>
    <property type="molecule type" value="Genomic_DNA"/>
</dbReference>
<comment type="caution">
    <text evidence="1">The sequence shown here is derived from an EMBL/GenBank/DDBJ whole genome shotgun (WGS) entry which is preliminary data.</text>
</comment>
<dbReference type="Proteomes" id="UP000434957">
    <property type="component" value="Unassembled WGS sequence"/>
</dbReference>
<dbReference type="Proteomes" id="UP000429607">
    <property type="component" value="Unassembled WGS sequence"/>
</dbReference>
<evidence type="ECO:0000313" key="2">
    <source>
        <dbReference type="EMBL" id="KAE9002093.1"/>
    </source>
</evidence>
<dbReference type="AlphaFoldDB" id="A0A6A3H7V6"/>
<evidence type="ECO:0000313" key="4">
    <source>
        <dbReference type="Proteomes" id="UP000429607"/>
    </source>
</evidence>
<reference evidence="4 6" key="1">
    <citation type="submission" date="2018-09" db="EMBL/GenBank/DDBJ databases">
        <title>Genomic investigation of the strawberry pathogen Phytophthora fragariae indicates pathogenicity is determined by transcriptional variation in three key races.</title>
        <authorList>
            <person name="Adams T.M."/>
            <person name="Armitage A.D."/>
            <person name="Sobczyk M.K."/>
            <person name="Bates H.J."/>
            <person name="Dunwell J.M."/>
            <person name="Nellist C.F."/>
            <person name="Harrison R.J."/>
        </authorList>
    </citation>
    <scope>NUCLEOTIDE SEQUENCE [LARGE SCALE GENOMIC DNA]</scope>
    <source>
        <strain evidence="1 4">SCRP249</strain>
        <strain evidence="2 6">SCRP324</strain>
        <strain evidence="3 5">SCRP333</strain>
    </source>
</reference>
<evidence type="ECO:0000313" key="1">
    <source>
        <dbReference type="EMBL" id="KAE8965739.1"/>
    </source>
</evidence>
<keyword evidence="5" id="KW-1185">Reference proteome</keyword>
<dbReference type="PANTHER" id="PTHR47169">
    <property type="entry name" value="OS01G0541250 PROTEIN"/>
    <property type="match status" value="1"/>
</dbReference>
<dbReference type="PANTHER" id="PTHR47169:SF2">
    <property type="entry name" value="OS01G0541250 PROTEIN"/>
    <property type="match status" value="1"/>
</dbReference>
<organism evidence="1 4">
    <name type="scientific">Phytophthora rubi</name>
    <dbReference type="NCBI Taxonomy" id="129364"/>
    <lineage>
        <taxon>Eukaryota</taxon>
        <taxon>Sar</taxon>
        <taxon>Stramenopiles</taxon>
        <taxon>Oomycota</taxon>
        <taxon>Peronosporomycetes</taxon>
        <taxon>Peronosporales</taxon>
        <taxon>Peronosporaceae</taxon>
        <taxon>Phytophthora</taxon>
    </lineage>
</organism>
<evidence type="ECO:0000313" key="5">
    <source>
        <dbReference type="Proteomes" id="UP000434957"/>
    </source>
</evidence>
<evidence type="ECO:0008006" key="7">
    <source>
        <dbReference type="Google" id="ProtNLM"/>
    </source>
</evidence>
<dbReference type="GO" id="GO:0003676">
    <property type="term" value="F:nucleic acid binding"/>
    <property type="evidence" value="ECO:0007669"/>
    <property type="project" value="InterPro"/>
</dbReference>
<dbReference type="Proteomes" id="UP000435112">
    <property type="component" value="Unassembled WGS sequence"/>
</dbReference>
<dbReference type="InterPro" id="IPR036397">
    <property type="entry name" value="RNaseH_sf"/>
</dbReference>
<evidence type="ECO:0000313" key="3">
    <source>
        <dbReference type="EMBL" id="KAE9317928.1"/>
    </source>
</evidence>
<proteinExistence type="predicted"/>
<dbReference type="EMBL" id="QXFV01005241">
    <property type="protein sequence ID" value="KAE8965739.1"/>
    <property type="molecule type" value="Genomic_DNA"/>
</dbReference>
<dbReference type="OrthoDB" id="161505at2759"/>